<dbReference type="PaxDb" id="3827-XP_004516691.1"/>
<dbReference type="InterPro" id="IPR004242">
    <property type="entry name" value="Transposase_21"/>
</dbReference>
<dbReference type="Proteomes" id="UP000087171">
    <property type="component" value="Unplaced"/>
</dbReference>
<evidence type="ECO:0000313" key="4">
    <source>
        <dbReference type="RefSeq" id="XP_004516691.1"/>
    </source>
</evidence>
<dbReference type="Pfam" id="PF02992">
    <property type="entry name" value="Transposase_21"/>
    <property type="match status" value="1"/>
</dbReference>
<dbReference type="PANTHER" id="PTHR48258:SF9">
    <property type="entry name" value="OS01G0348150 PROTEIN"/>
    <property type="match status" value="1"/>
</dbReference>
<gene>
    <name evidence="4" type="primary">LOC101514781</name>
</gene>
<dbReference type="RefSeq" id="XP_004516691.1">
    <property type="nucleotide sequence ID" value="XM_004516634.1"/>
</dbReference>
<feature type="domain" description="DUF4216" evidence="1">
    <location>
        <begin position="565"/>
        <end position="622"/>
    </location>
</feature>
<evidence type="ECO:0000259" key="2">
    <source>
        <dbReference type="Pfam" id="PF13960"/>
    </source>
</evidence>
<organism evidence="3 4">
    <name type="scientific">Cicer arietinum</name>
    <name type="common">Chickpea</name>
    <name type="synonym">Garbanzo</name>
    <dbReference type="NCBI Taxonomy" id="3827"/>
    <lineage>
        <taxon>Eukaryota</taxon>
        <taxon>Viridiplantae</taxon>
        <taxon>Streptophyta</taxon>
        <taxon>Embryophyta</taxon>
        <taxon>Tracheophyta</taxon>
        <taxon>Spermatophyta</taxon>
        <taxon>Magnoliopsida</taxon>
        <taxon>eudicotyledons</taxon>
        <taxon>Gunneridae</taxon>
        <taxon>Pentapetalae</taxon>
        <taxon>rosids</taxon>
        <taxon>fabids</taxon>
        <taxon>Fabales</taxon>
        <taxon>Fabaceae</taxon>
        <taxon>Papilionoideae</taxon>
        <taxon>50 kb inversion clade</taxon>
        <taxon>NPAAA clade</taxon>
        <taxon>Hologalegina</taxon>
        <taxon>IRL clade</taxon>
        <taxon>Cicereae</taxon>
        <taxon>Cicer</taxon>
    </lineage>
</organism>
<dbReference type="Pfam" id="PF13960">
    <property type="entry name" value="DUF4218"/>
    <property type="match status" value="1"/>
</dbReference>
<proteinExistence type="predicted"/>
<dbReference type="Pfam" id="PF13952">
    <property type="entry name" value="DUF4216"/>
    <property type="match status" value="1"/>
</dbReference>
<dbReference type="eggNOG" id="ENOG502QWJJ">
    <property type="taxonomic scope" value="Eukaryota"/>
</dbReference>
<feature type="domain" description="DUF4218" evidence="2">
    <location>
        <begin position="321"/>
        <end position="394"/>
    </location>
</feature>
<dbReference type="OrthoDB" id="1384760at2759"/>
<sequence length="623" mass="72464">MQLLAFIAGELVWRNFQSISFTIEKCLWLSLNIFLLSDKLELFGDAKSNTERGPKQPRNDIDVYLSPLIEDLRMLWEGVDVFDGYSREYFKMCAMLFCTINDFPAYGNLCGYSVKGHKACPICEEGTCYQQLKHGRKTVNVGHRKFLKSNHPYRKLRKAFNGHQEHEISQKALTGEQVYQRVKDINVIFGKNQKQTSEKNIWKKKSVFFDLPYWSSLDVRHCLHVMHVEKNVCDSVIGTLLNIQGKTKDGLNSRLDMVDMGIRQQLAPQSTVREIKLCGPVYLRWMYPFERYMKILKGYVKNPHRPEASIVERYIAEEAISFFDIVVHLIVHLVREIKLCGPVYLRWMYPFEHDMKFLKGYVKNPHCPEASIVERYIAEEAIEFCSDYMSKAEAIGIPRTRHEGTCVGNGIRGLKLKSMGREEVLQAHLYILNNIDEVQPYLSTHKSIVKENYPRMNEKWLLNEHNKTFLKWFKETILTNNATSDTLKWLANGPHFDVITWTGYDINNFTFYTKSQDDSSTIQNSGVMVVAESMHFSSSKDKNHVTASIPYFGTIEEIWDVDFIKFKVPVFKCKWIDINNSVKIDEFGFTLVDLEKVAYKDEPFIMASQEKQVFYVSDPSNKK</sequence>
<protein>
    <submittedName>
        <fullName evidence="4">Uncharacterized protein LOC101514781</fullName>
    </submittedName>
</protein>
<dbReference type="InterPro" id="IPR025452">
    <property type="entry name" value="DUF4218"/>
</dbReference>
<name>A0A1S2Z823_CICAR</name>
<keyword evidence="3" id="KW-1185">Reference proteome</keyword>
<dbReference type="InterPro" id="IPR025312">
    <property type="entry name" value="DUF4216"/>
</dbReference>
<reference evidence="4" key="1">
    <citation type="submission" date="2025-08" db="UniProtKB">
        <authorList>
            <consortium name="RefSeq"/>
        </authorList>
    </citation>
    <scope>IDENTIFICATION</scope>
    <source>
        <tissue evidence="4">Etiolated seedlings</tissue>
    </source>
</reference>
<dbReference type="PANTHER" id="PTHR48258">
    <property type="entry name" value="DUF4218 DOMAIN-CONTAINING PROTEIN-RELATED"/>
    <property type="match status" value="1"/>
</dbReference>
<evidence type="ECO:0000313" key="3">
    <source>
        <dbReference type="Proteomes" id="UP000087171"/>
    </source>
</evidence>
<dbReference type="AlphaFoldDB" id="A0A1S2Z823"/>
<accession>A0A1S2Z823</accession>
<evidence type="ECO:0000259" key="1">
    <source>
        <dbReference type="Pfam" id="PF13952"/>
    </source>
</evidence>
<dbReference type="STRING" id="3827.A0A1S2Z823"/>